<dbReference type="Proteomes" id="UP000248480">
    <property type="component" value="Unplaced"/>
</dbReference>
<evidence type="ECO:0000313" key="8">
    <source>
        <dbReference type="Proteomes" id="UP000248480"/>
    </source>
</evidence>
<dbReference type="GO" id="GO:0035375">
    <property type="term" value="F:zymogen binding"/>
    <property type="evidence" value="ECO:0007669"/>
    <property type="project" value="TreeGrafter"/>
</dbReference>
<feature type="chain" id="PRO_5016137484" evidence="7">
    <location>
        <begin position="16"/>
        <end position="169"/>
    </location>
</feature>
<comment type="subcellular location">
    <subcellularLocation>
        <location evidence="2">Secreted</location>
    </subcellularLocation>
</comment>
<dbReference type="GO" id="GO:0042803">
    <property type="term" value="F:protein homodimerization activity"/>
    <property type="evidence" value="ECO:0007669"/>
    <property type="project" value="TreeGrafter"/>
</dbReference>
<dbReference type="InterPro" id="IPR011175">
    <property type="entry name" value="Alpha-s2_casein"/>
</dbReference>
<name>A0A2Y9G1I9_TRIMA</name>
<comment type="function">
    <text evidence="1">Important role in the capacity of milk to transport calcium phosphate.</text>
</comment>
<keyword evidence="4" id="KW-0964">Secreted</keyword>
<proteinExistence type="inferred from homology"/>
<evidence type="ECO:0000256" key="4">
    <source>
        <dbReference type="ARBA" id="ARBA00022525"/>
    </source>
</evidence>
<dbReference type="InParanoid" id="A0A2Y9G1I9"/>
<dbReference type="PANTHER" id="PTHR16656:SF7">
    <property type="entry name" value="ALPHA-S2-CASEIN-LIKE A"/>
    <property type="match status" value="1"/>
</dbReference>
<keyword evidence="6" id="KW-0494">Milk protein</keyword>
<dbReference type="OrthoDB" id="9564348at2759"/>
<organism evidence="8 9">
    <name type="scientific">Trichechus manatus latirostris</name>
    <name type="common">Florida manatee</name>
    <dbReference type="NCBI Taxonomy" id="127582"/>
    <lineage>
        <taxon>Eukaryota</taxon>
        <taxon>Metazoa</taxon>
        <taxon>Chordata</taxon>
        <taxon>Craniata</taxon>
        <taxon>Vertebrata</taxon>
        <taxon>Euteleostomi</taxon>
        <taxon>Mammalia</taxon>
        <taxon>Eutheria</taxon>
        <taxon>Afrotheria</taxon>
        <taxon>Sirenia</taxon>
        <taxon>Trichechidae</taxon>
        <taxon>Trichechus</taxon>
    </lineage>
</organism>
<dbReference type="PROSITE" id="PS00306">
    <property type="entry name" value="CASEIN_ALPHA_BETA"/>
    <property type="match status" value="1"/>
</dbReference>
<evidence type="ECO:0000313" key="9">
    <source>
        <dbReference type="RefSeq" id="XP_012413003.1"/>
    </source>
</evidence>
<evidence type="ECO:0000256" key="2">
    <source>
        <dbReference type="ARBA" id="ARBA00004613"/>
    </source>
</evidence>
<dbReference type="RefSeq" id="XP_012413003.1">
    <property type="nucleotide sequence ID" value="XM_012557549.1"/>
</dbReference>
<protein>
    <submittedName>
        <fullName evidence="9">Alpha-S2-casein-like</fullName>
    </submittedName>
</protein>
<dbReference type="AlphaFoldDB" id="A0A2Y9G1I9"/>
<evidence type="ECO:0000256" key="7">
    <source>
        <dbReference type="SAM" id="SignalP"/>
    </source>
</evidence>
<evidence type="ECO:0000256" key="3">
    <source>
        <dbReference type="ARBA" id="ARBA00010179"/>
    </source>
</evidence>
<evidence type="ECO:0000256" key="6">
    <source>
        <dbReference type="ARBA" id="ARBA00022743"/>
    </source>
</evidence>
<sequence>MRFFIFTCLLAVALAKHEMKHLSSSEESAQVFPEKIELTDEEKVYLKQLKKINQFYQELKLPQYCQAYAQHQIVMNPWNYMKTKAFRLTPVLESASISQEETLKKITDRDTPSSSSSEVKINQVYRKFAFLQYPQPLHPQQIAMNPWRNIKFMLDMPDLDYGTFNCVYD</sequence>
<dbReference type="InterPro" id="IPR031305">
    <property type="entry name" value="Casein_CS"/>
</dbReference>
<accession>A0A2Y9G1I9</accession>
<dbReference type="InterPro" id="IPR001588">
    <property type="entry name" value="Casein"/>
</dbReference>
<reference evidence="9" key="1">
    <citation type="submission" date="2025-08" db="UniProtKB">
        <authorList>
            <consortium name="RefSeq"/>
        </authorList>
    </citation>
    <scope>IDENTIFICATION</scope>
</reference>
<dbReference type="PANTHER" id="PTHR16656">
    <property type="entry name" value="ALPHA-S2-CASEIN-LIKE B"/>
    <property type="match status" value="1"/>
</dbReference>
<dbReference type="GeneID" id="101350736"/>
<dbReference type="GO" id="GO:0005615">
    <property type="term" value="C:extracellular space"/>
    <property type="evidence" value="ECO:0007669"/>
    <property type="project" value="TreeGrafter"/>
</dbReference>
<comment type="similarity">
    <text evidence="3">Belongs to the alpha-casein family.</text>
</comment>
<feature type="signal peptide" evidence="7">
    <location>
        <begin position="1"/>
        <end position="15"/>
    </location>
</feature>
<keyword evidence="5 7" id="KW-0732">Signal</keyword>
<dbReference type="Pfam" id="PF00363">
    <property type="entry name" value="Casein"/>
    <property type="match status" value="1"/>
</dbReference>
<dbReference type="KEGG" id="tmu:101350736"/>
<evidence type="ECO:0000256" key="5">
    <source>
        <dbReference type="ARBA" id="ARBA00022729"/>
    </source>
</evidence>
<keyword evidence="8" id="KW-1185">Reference proteome</keyword>
<gene>
    <name evidence="9" type="primary">LOC101350736</name>
</gene>
<evidence type="ECO:0000256" key="1">
    <source>
        <dbReference type="ARBA" id="ARBA00003383"/>
    </source>
</evidence>